<dbReference type="SUPFAM" id="SSF88713">
    <property type="entry name" value="Glycoside hydrolase/deacetylase"/>
    <property type="match status" value="1"/>
</dbReference>
<name>A0A4U0N9X7_9SPHI</name>
<accession>A0A4U0N9X7</accession>
<keyword evidence="3" id="KW-1185">Reference proteome</keyword>
<evidence type="ECO:0000259" key="1">
    <source>
        <dbReference type="Pfam" id="PF01522"/>
    </source>
</evidence>
<dbReference type="InterPro" id="IPR011330">
    <property type="entry name" value="Glyco_hydro/deAcase_b/a-brl"/>
</dbReference>
<dbReference type="Pfam" id="PF01522">
    <property type="entry name" value="Polysacc_deac_1"/>
    <property type="match status" value="1"/>
</dbReference>
<dbReference type="OrthoDB" id="9812065at2"/>
<gene>
    <name evidence="2" type="ORF">FAZ15_21385</name>
</gene>
<dbReference type="AlphaFoldDB" id="A0A4U0N9X7"/>
<protein>
    <recommendedName>
        <fullName evidence="1">NodB homology domain-containing protein</fullName>
    </recommendedName>
</protein>
<organism evidence="2 3">
    <name type="scientific">Sphingobacterium olei</name>
    <dbReference type="NCBI Taxonomy" id="2571155"/>
    <lineage>
        <taxon>Bacteria</taxon>
        <taxon>Pseudomonadati</taxon>
        <taxon>Bacteroidota</taxon>
        <taxon>Sphingobacteriia</taxon>
        <taxon>Sphingobacteriales</taxon>
        <taxon>Sphingobacteriaceae</taxon>
        <taxon>Sphingobacterium</taxon>
    </lineage>
</organism>
<dbReference type="GO" id="GO:0005975">
    <property type="term" value="P:carbohydrate metabolic process"/>
    <property type="evidence" value="ECO:0007669"/>
    <property type="project" value="InterPro"/>
</dbReference>
<comment type="caution">
    <text evidence="2">The sequence shown here is derived from an EMBL/GenBank/DDBJ whole genome shotgun (WGS) entry which is preliminary data.</text>
</comment>
<dbReference type="Gene3D" id="3.20.20.370">
    <property type="entry name" value="Glycoside hydrolase/deacetylase"/>
    <property type="match status" value="1"/>
</dbReference>
<dbReference type="InterPro" id="IPR002509">
    <property type="entry name" value="NODB_dom"/>
</dbReference>
<dbReference type="Proteomes" id="UP000306808">
    <property type="component" value="Unassembled WGS sequence"/>
</dbReference>
<evidence type="ECO:0000313" key="3">
    <source>
        <dbReference type="Proteomes" id="UP000306808"/>
    </source>
</evidence>
<proteinExistence type="predicted"/>
<feature type="domain" description="NodB homology" evidence="1">
    <location>
        <begin position="53"/>
        <end position="122"/>
    </location>
</feature>
<evidence type="ECO:0000313" key="2">
    <source>
        <dbReference type="EMBL" id="TJZ50640.1"/>
    </source>
</evidence>
<dbReference type="GO" id="GO:0016810">
    <property type="term" value="F:hydrolase activity, acting on carbon-nitrogen (but not peptide) bonds"/>
    <property type="evidence" value="ECO:0007669"/>
    <property type="project" value="InterPro"/>
</dbReference>
<sequence length="273" mass="31774">MIQPEPKKSPLLITKWDSLQKNLITFQVDSINPVDVKLQKRRLKDSLRREFDNKPKHVYLTFDDGPLIGSAAIDSIATAKDIKINAFLVGRHANMSKRLKRDLEKYRSNPLVGCYNHSYTHGMNRFSAFYSNPNTAFADFEKNEVDLALTHKIIRLPGRNIWIYDDVRKIDLQSGSSTADLLYTNGYKIYGWDVEWRIHGLTGKPIQSVGEIYHRIRNFMNNKSSLTPNNVVLLMHDDMFQNKKGQLLLTALIDSLKREDYQFDFIEDYPKRY</sequence>
<dbReference type="EMBL" id="SUME01000013">
    <property type="protein sequence ID" value="TJZ50640.1"/>
    <property type="molecule type" value="Genomic_DNA"/>
</dbReference>
<reference evidence="2 3" key="1">
    <citation type="submission" date="2019-04" db="EMBL/GenBank/DDBJ databases">
        <title>Sphingobacterium olei sp. nov., isolated from oil-contaminated soil.</title>
        <authorList>
            <person name="Liu B."/>
        </authorList>
    </citation>
    <scope>NUCLEOTIDE SEQUENCE [LARGE SCALE GENOMIC DNA]</scope>
    <source>
        <strain evidence="2 3">HAL-9</strain>
    </source>
</reference>